<name>A0ABP8JAP0_9ACTN</name>
<evidence type="ECO:0000313" key="2">
    <source>
        <dbReference type="EMBL" id="GAA4387769.1"/>
    </source>
</evidence>
<accession>A0ABP8JAP0</accession>
<proteinExistence type="predicted"/>
<dbReference type="EMBL" id="BAABFR010000013">
    <property type="protein sequence ID" value="GAA4387769.1"/>
    <property type="molecule type" value="Genomic_DNA"/>
</dbReference>
<reference evidence="3" key="1">
    <citation type="journal article" date="2019" name="Int. J. Syst. Evol. Microbiol.">
        <title>The Global Catalogue of Microorganisms (GCM) 10K type strain sequencing project: providing services to taxonomists for standard genome sequencing and annotation.</title>
        <authorList>
            <consortium name="The Broad Institute Genomics Platform"/>
            <consortium name="The Broad Institute Genome Sequencing Center for Infectious Disease"/>
            <person name="Wu L."/>
            <person name="Ma J."/>
        </authorList>
    </citation>
    <scope>NUCLEOTIDE SEQUENCE [LARGE SCALE GENOMIC DNA]</scope>
    <source>
        <strain evidence="3">JCM 17688</strain>
    </source>
</reference>
<protein>
    <submittedName>
        <fullName evidence="2">Uncharacterized protein</fullName>
    </submittedName>
</protein>
<keyword evidence="3" id="KW-1185">Reference proteome</keyword>
<keyword evidence="1" id="KW-0472">Membrane</keyword>
<evidence type="ECO:0000313" key="3">
    <source>
        <dbReference type="Proteomes" id="UP001500635"/>
    </source>
</evidence>
<comment type="caution">
    <text evidence="2">The sequence shown here is derived from an EMBL/GenBank/DDBJ whole genome shotgun (WGS) entry which is preliminary data.</text>
</comment>
<organism evidence="2 3">
    <name type="scientific">Tsukamurella soli</name>
    <dbReference type="NCBI Taxonomy" id="644556"/>
    <lineage>
        <taxon>Bacteria</taxon>
        <taxon>Bacillati</taxon>
        <taxon>Actinomycetota</taxon>
        <taxon>Actinomycetes</taxon>
        <taxon>Mycobacteriales</taxon>
        <taxon>Tsukamurellaceae</taxon>
        <taxon>Tsukamurella</taxon>
    </lineage>
</organism>
<evidence type="ECO:0000256" key="1">
    <source>
        <dbReference type="SAM" id="Phobius"/>
    </source>
</evidence>
<gene>
    <name evidence="2" type="ORF">GCM10023147_12640</name>
</gene>
<dbReference type="PROSITE" id="PS51257">
    <property type="entry name" value="PROKAR_LIPOPROTEIN"/>
    <property type="match status" value="1"/>
</dbReference>
<feature type="transmembrane region" description="Helical" evidence="1">
    <location>
        <begin position="59"/>
        <end position="92"/>
    </location>
</feature>
<dbReference type="Proteomes" id="UP001500635">
    <property type="component" value="Unassembled WGS sequence"/>
</dbReference>
<keyword evidence="1" id="KW-0812">Transmembrane</keyword>
<dbReference type="RefSeq" id="WP_344992496.1">
    <property type="nucleotide sequence ID" value="NZ_BAABFR010000013.1"/>
</dbReference>
<keyword evidence="1" id="KW-1133">Transmembrane helix</keyword>
<sequence length="128" mass="13734">MADRSPGAALAPTLVAVGIAACVDTLPRAPRPHVWIRVHVVSIAPPRWGGDSSRFAIELVIVVTGFMVAFLIRHFVVLLVITAVLFALAYAVDRRVARIGREPVLVSGAAVVNGNRTIVLDQHAEVRL</sequence>